<evidence type="ECO:0000313" key="2">
    <source>
        <dbReference type="EMBL" id="RHY33001.1"/>
    </source>
</evidence>
<reference evidence="2 3" key="1">
    <citation type="submission" date="2018-08" db="EMBL/GenBank/DDBJ databases">
        <title>Aphanomyces genome sequencing and annotation.</title>
        <authorList>
            <person name="Minardi D."/>
            <person name="Oidtmann B."/>
            <person name="Van Der Giezen M."/>
            <person name="Studholme D.J."/>
        </authorList>
    </citation>
    <scope>NUCLEOTIDE SEQUENCE [LARGE SCALE GENOMIC DNA]</scope>
    <source>
        <strain evidence="2 3">NJM0002</strain>
    </source>
</reference>
<dbReference type="GO" id="GO:0005829">
    <property type="term" value="C:cytosol"/>
    <property type="evidence" value="ECO:0007669"/>
    <property type="project" value="TreeGrafter"/>
</dbReference>
<protein>
    <recommendedName>
        <fullName evidence="1">C2 tensin-type domain-containing protein</fullName>
    </recommendedName>
</protein>
<dbReference type="AlphaFoldDB" id="A0A418B4G9"/>
<dbReference type="Gene3D" id="3.90.190.10">
    <property type="entry name" value="Protein tyrosine phosphatase superfamily"/>
    <property type="match status" value="1"/>
</dbReference>
<name>A0A418B4G9_9STRA</name>
<dbReference type="SUPFAM" id="SSF49562">
    <property type="entry name" value="C2 domain (Calcium/lipid-binding domain, CaLB)"/>
    <property type="match status" value="1"/>
</dbReference>
<dbReference type="InterPro" id="IPR014020">
    <property type="entry name" value="Tensin_C2-dom"/>
</dbReference>
<dbReference type="VEuPathDB" id="FungiDB:H310_00098"/>
<evidence type="ECO:0000259" key="1">
    <source>
        <dbReference type="Pfam" id="PF10409"/>
    </source>
</evidence>
<dbReference type="EMBL" id="QUSY01000099">
    <property type="protein sequence ID" value="RHY33001.1"/>
    <property type="molecule type" value="Genomic_DNA"/>
</dbReference>
<dbReference type="PANTHER" id="PTHR12305:SF60">
    <property type="entry name" value="PHOSPHATIDYLINOSITOL 3,4,5-TRISPHOSPHATE 3-PHOSPHATASE TPTE2-RELATED"/>
    <property type="match status" value="1"/>
</dbReference>
<dbReference type="InterPro" id="IPR051281">
    <property type="entry name" value="Dual-spec_lipid-protein_phosph"/>
</dbReference>
<dbReference type="InterPro" id="IPR029021">
    <property type="entry name" value="Prot-tyrosine_phosphatase-like"/>
</dbReference>
<sequence length="186" mass="21244">MPGTPTRKSAISNMSTSVMTLQLKKLVSKKKRRFIDDGFDLDMTCTPKFMRLPSPDLNRKADVTPRIIAFGYPAEHLEGMYRNHYKIQCPEKRVLLFGEVLVMLKVKQKEVGHLWFHTSFLDTDHHRPLVIKKAEIDKLLKDAKKGHKEFASNMQVVLAFAAHADDANAQPQDTTGLYGDRATYRT</sequence>
<dbReference type="Proteomes" id="UP000285060">
    <property type="component" value="Unassembled WGS sequence"/>
</dbReference>
<keyword evidence="3" id="KW-1185">Reference proteome</keyword>
<feature type="domain" description="C2 tensin-type" evidence="1">
    <location>
        <begin position="91"/>
        <end position="160"/>
    </location>
</feature>
<organism evidence="2 3">
    <name type="scientific">Aphanomyces invadans</name>
    <dbReference type="NCBI Taxonomy" id="157072"/>
    <lineage>
        <taxon>Eukaryota</taxon>
        <taxon>Sar</taxon>
        <taxon>Stramenopiles</taxon>
        <taxon>Oomycota</taxon>
        <taxon>Saprolegniomycetes</taxon>
        <taxon>Saprolegniales</taxon>
        <taxon>Verrucalvaceae</taxon>
        <taxon>Aphanomyces</taxon>
    </lineage>
</organism>
<dbReference type="Pfam" id="PF10409">
    <property type="entry name" value="PTEN_C2"/>
    <property type="match status" value="1"/>
</dbReference>
<gene>
    <name evidence="2" type="ORF">DYB32_001983</name>
</gene>
<dbReference type="PANTHER" id="PTHR12305">
    <property type="entry name" value="PHOSPHATASE WITH HOMOLOGY TO TENSIN"/>
    <property type="match status" value="1"/>
</dbReference>
<comment type="caution">
    <text evidence="2">The sequence shown here is derived from an EMBL/GenBank/DDBJ whole genome shotgun (WGS) entry which is preliminary data.</text>
</comment>
<evidence type="ECO:0000313" key="3">
    <source>
        <dbReference type="Proteomes" id="UP000285060"/>
    </source>
</evidence>
<accession>A0A418B4G9</accession>
<dbReference type="GO" id="GO:0016314">
    <property type="term" value="F:phosphatidylinositol-3,4,5-trisphosphate 3-phosphatase activity"/>
    <property type="evidence" value="ECO:0007669"/>
    <property type="project" value="TreeGrafter"/>
</dbReference>
<proteinExistence type="predicted"/>
<dbReference type="InterPro" id="IPR035892">
    <property type="entry name" value="C2_domain_sf"/>
</dbReference>